<keyword evidence="3" id="KW-0862">Zinc</keyword>
<dbReference type="Pfam" id="PF08325">
    <property type="entry name" value="WLM"/>
    <property type="match status" value="1"/>
</dbReference>
<dbReference type="eggNOG" id="KOG1558">
    <property type="taxonomic scope" value="Eukaryota"/>
</dbReference>
<organism evidence="5 6">
    <name type="scientific">Batrachochytrium dendrobatidis (strain JEL423)</name>
    <dbReference type="NCBI Taxonomy" id="403673"/>
    <lineage>
        <taxon>Eukaryota</taxon>
        <taxon>Fungi</taxon>
        <taxon>Fungi incertae sedis</taxon>
        <taxon>Chytridiomycota</taxon>
        <taxon>Chytridiomycota incertae sedis</taxon>
        <taxon>Chytridiomycetes</taxon>
        <taxon>Rhizophydiales</taxon>
        <taxon>Rhizophydiales incertae sedis</taxon>
        <taxon>Batrachochytrium</taxon>
    </lineage>
</organism>
<dbReference type="InterPro" id="IPR001876">
    <property type="entry name" value="Znf_RanBP2"/>
</dbReference>
<dbReference type="VEuPathDB" id="FungiDB:BDEG_28118"/>
<dbReference type="GO" id="GO:0008270">
    <property type="term" value="F:zinc ion binding"/>
    <property type="evidence" value="ECO:0007669"/>
    <property type="project" value="UniProtKB-KW"/>
</dbReference>
<dbReference type="PANTHER" id="PTHR46622">
    <property type="entry name" value="DNA-DEPENDENT METALLOPROTEASE WSS1"/>
    <property type="match status" value="1"/>
</dbReference>
<dbReference type="InterPro" id="IPR053000">
    <property type="entry name" value="WSS1-like_metalloprotease"/>
</dbReference>
<dbReference type="GO" id="GO:0005634">
    <property type="term" value="C:nucleus"/>
    <property type="evidence" value="ECO:0007669"/>
    <property type="project" value="TreeGrafter"/>
</dbReference>
<reference evidence="5 6" key="2">
    <citation type="submission" date="2016-05" db="EMBL/GenBank/DDBJ databases">
        <title>Lineage-specific infection strategies underlie the spectrum of fungal disease in amphibians.</title>
        <authorList>
            <person name="Cuomo C.A."/>
            <person name="Farrer R.A."/>
            <person name="James T."/>
            <person name="Longcore J."/>
            <person name="Birren B."/>
        </authorList>
    </citation>
    <scope>NUCLEOTIDE SEQUENCE [LARGE SCALE GENOMIC DNA]</scope>
    <source>
        <strain evidence="5 6">JEL423</strain>
    </source>
</reference>
<evidence type="ECO:0000313" key="5">
    <source>
        <dbReference type="EMBL" id="OAJ44940.1"/>
    </source>
</evidence>
<feature type="domain" description="WLM" evidence="4">
    <location>
        <begin position="1"/>
        <end position="187"/>
    </location>
</feature>
<reference evidence="5 6" key="1">
    <citation type="submission" date="2006-10" db="EMBL/GenBank/DDBJ databases">
        <title>The Genome Sequence of Batrachochytrium dendrobatidis JEL423.</title>
        <authorList>
            <consortium name="The Broad Institute Genome Sequencing Platform"/>
            <person name="Birren B."/>
            <person name="Lander E."/>
            <person name="Galagan J."/>
            <person name="Cuomo C."/>
            <person name="Devon K."/>
            <person name="Jaffe D."/>
            <person name="Butler J."/>
            <person name="Alvarez P."/>
            <person name="Gnerre S."/>
            <person name="Grabherr M."/>
            <person name="Kleber M."/>
            <person name="Mauceli E."/>
            <person name="Brockman W."/>
            <person name="Young S."/>
            <person name="LaButti K."/>
            <person name="Sykes S."/>
            <person name="DeCaprio D."/>
            <person name="Crawford M."/>
            <person name="Koehrsen M."/>
            <person name="Engels R."/>
            <person name="Montgomery P."/>
            <person name="Pearson M."/>
            <person name="Howarth C."/>
            <person name="Larson L."/>
            <person name="White J."/>
            <person name="O'Leary S."/>
            <person name="Kodira C."/>
            <person name="Zeng Q."/>
            <person name="Yandava C."/>
            <person name="Alvarado L."/>
            <person name="Longcore J."/>
            <person name="James T."/>
        </authorList>
    </citation>
    <scope>NUCLEOTIDE SEQUENCE [LARGE SCALE GENOMIC DNA]</scope>
    <source>
        <strain evidence="5 6">JEL423</strain>
    </source>
</reference>
<dbReference type="Proteomes" id="UP000077115">
    <property type="component" value="Unassembled WGS sequence"/>
</dbReference>
<gene>
    <name evidence="5" type="ORF">BDEG_28118</name>
</gene>
<dbReference type="STRING" id="403673.A0A177WZV4"/>
<protein>
    <recommendedName>
        <fullName evidence="4">WLM domain-containing protein</fullName>
    </recommendedName>
</protein>
<evidence type="ECO:0000256" key="2">
    <source>
        <dbReference type="ARBA" id="ARBA00022771"/>
    </source>
</evidence>
<dbReference type="EMBL" id="DS022314">
    <property type="protein sequence ID" value="OAJ44940.1"/>
    <property type="molecule type" value="Genomic_DNA"/>
</dbReference>
<keyword evidence="1" id="KW-0479">Metal-binding</keyword>
<dbReference type="OrthoDB" id="261960at2759"/>
<dbReference type="AlphaFoldDB" id="A0A177WZV4"/>
<dbReference type="GO" id="GO:0006281">
    <property type="term" value="P:DNA repair"/>
    <property type="evidence" value="ECO:0007669"/>
    <property type="project" value="TreeGrafter"/>
</dbReference>
<keyword evidence="2" id="KW-0863">Zinc-finger</keyword>
<dbReference type="PROSITE" id="PS01358">
    <property type="entry name" value="ZF_RANBP2_1"/>
    <property type="match status" value="1"/>
</dbReference>
<proteinExistence type="predicted"/>
<evidence type="ECO:0000313" key="6">
    <source>
        <dbReference type="Proteomes" id="UP000077115"/>
    </source>
</evidence>
<accession>A0A177WZV4</accession>
<evidence type="ECO:0000256" key="1">
    <source>
        <dbReference type="ARBA" id="ARBA00022723"/>
    </source>
</evidence>
<dbReference type="PANTHER" id="PTHR46622:SF1">
    <property type="entry name" value="DNA-DEPENDENT METALLOPROTEASE WSS1"/>
    <property type="match status" value="1"/>
</dbReference>
<evidence type="ECO:0000259" key="4">
    <source>
        <dbReference type="PROSITE" id="PS51397"/>
    </source>
</evidence>
<sequence>MELRPLKRRQNVNTAQKLLERIYSDVQPIMKLHNFRVGSLQEFYPTNPNLLGLNVNHGQVIRIRLRHAFDDNQFLEFHDLIGTMLHELAHNVHGPHDAKFYKFLDRLFDNYERSQDAGFRSNGNRLGGRHVTEDQFKKESIAAAEKRRKLNEIMIPVGGRKLGTRSELDNIMTPAQLAAMAAERRAQDSKWCGIGSDECDHSQKDMEHDHFCPIGDAADPILTQFKENDPLLEMSNIAGSMKRSSQASFSSNTCIPACQSQSPPASMLTSADNQVVIASSSVPAFANESVMASSSSLTRAQSIDQTEHPTVSKIKTDLTAESLSMNSYDGSSYSQPIIIEDIVEASWQTDVVDSSKTWICLTCTLINKSPVLQCECCLAIRSK</sequence>
<dbReference type="GO" id="GO:0008237">
    <property type="term" value="F:metallopeptidase activity"/>
    <property type="evidence" value="ECO:0007669"/>
    <property type="project" value="TreeGrafter"/>
</dbReference>
<dbReference type="PROSITE" id="PS51397">
    <property type="entry name" value="WLM"/>
    <property type="match status" value="1"/>
</dbReference>
<name>A0A177WZV4_BATDL</name>
<dbReference type="InterPro" id="IPR013536">
    <property type="entry name" value="WLM_dom"/>
</dbReference>
<evidence type="ECO:0000256" key="3">
    <source>
        <dbReference type="ARBA" id="ARBA00022833"/>
    </source>
</evidence>